<sequence length="69" mass="7118">MQILGGPQSGKSTLLRSLISFFALTHTPHEVQFYGLDFGGGGLSAVAGLPHVGGVASRLGPEKVRRTAA</sequence>
<keyword evidence="1" id="KW-0547">Nucleotide-binding</keyword>
<gene>
    <name evidence="3" type="ORF">GCM10010307_47270</name>
</gene>
<evidence type="ECO:0000256" key="1">
    <source>
        <dbReference type="PROSITE-ProRule" id="PRU00289"/>
    </source>
</evidence>
<evidence type="ECO:0000313" key="3">
    <source>
        <dbReference type="EMBL" id="GAA2643439.1"/>
    </source>
</evidence>
<accession>A0ABP6DH43</accession>
<keyword evidence="1" id="KW-0067">ATP-binding</keyword>
<feature type="binding site" evidence="1">
    <location>
        <begin position="5"/>
        <end position="12"/>
    </location>
    <ligand>
        <name>ATP</name>
        <dbReference type="ChEBI" id="CHEBI:30616"/>
    </ligand>
</feature>
<evidence type="ECO:0000259" key="2">
    <source>
        <dbReference type="PROSITE" id="PS50901"/>
    </source>
</evidence>
<dbReference type="InterPro" id="IPR027417">
    <property type="entry name" value="P-loop_NTPase"/>
</dbReference>
<comment type="caution">
    <text evidence="3">The sequence shown here is derived from an EMBL/GenBank/DDBJ whole genome shotgun (WGS) entry which is preliminary data.</text>
</comment>
<protein>
    <recommendedName>
        <fullName evidence="2">FtsK domain-containing protein</fullName>
    </recommendedName>
</protein>
<dbReference type="InterPro" id="IPR002543">
    <property type="entry name" value="FtsK_dom"/>
</dbReference>
<dbReference type="Pfam" id="PF01580">
    <property type="entry name" value="FtsK_SpoIIIE"/>
    <property type="match status" value="1"/>
</dbReference>
<dbReference type="SUPFAM" id="SSF52540">
    <property type="entry name" value="P-loop containing nucleoside triphosphate hydrolases"/>
    <property type="match status" value="1"/>
</dbReference>
<dbReference type="Proteomes" id="UP001500151">
    <property type="component" value="Unassembled WGS sequence"/>
</dbReference>
<proteinExistence type="predicted"/>
<dbReference type="PROSITE" id="PS50901">
    <property type="entry name" value="FTSK"/>
    <property type="match status" value="1"/>
</dbReference>
<dbReference type="Gene3D" id="3.40.50.300">
    <property type="entry name" value="P-loop containing nucleotide triphosphate hydrolases"/>
    <property type="match status" value="1"/>
</dbReference>
<organism evidence="3 4">
    <name type="scientific">Streptomyces vastus</name>
    <dbReference type="NCBI Taxonomy" id="285451"/>
    <lineage>
        <taxon>Bacteria</taxon>
        <taxon>Bacillati</taxon>
        <taxon>Actinomycetota</taxon>
        <taxon>Actinomycetes</taxon>
        <taxon>Kitasatosporales</taxon>
        <taxon>Streptomycetaceae</taxon>
        <taxon>Streptomyces</taxon>
    </lineage>
</organism>
<keyword evidence="4" id="KW-1185">Reference proteome</keyword>
<reference evidence="4" key="1">
    <citation type="journal article" date="2019" name="Int. J. Syst. Evol. Microbiol.">
        <title>The Global Catalogue of Microorganisms (GCM) 10K type strain sequencing project: providing services to taxonomists for standard genome sequencing and annotation.</title>
        <authorList>
            <consortium name="The Broad Institute Genomics Platform"/>
            <consortium name="The Broad Institute Genome Sequencing Center for Infectious Disease"/>
            <person name="Wu L."/>
            <person name="Ma J."/>
        </authorList>
    </citation>
    <scope>NUCLEOTIDE SEQUENCE [LARGE SCALE GENOMIC DNA]</scope>
    <source>
        <strain evidence="4">JCM 4524</strain>
    </source>
</reference>
<evidence type="ECO:0000313" key="4">
    <source>
        <dbReference type="Proteomes" id="UP001500151"/>
    </source>
</evidence>
<feature type="domain" description="FtsK" evidence="2">
    <location>
        <begin position="1"/>
        <end position="69"/>
    </location>
</feature>
<dbReference type="EMBL" id="BAAASJ010000045">
    <property type="protein sequence ID" value="GAA2643439.1"/>
    <property type="molecule type" value="Genomic_DNA"/>
</dbReference>
<name>A0ABP6DH43_9ACTN</name>